<dbReference type="EMBL" id="JAWQEG010000286">
    <property type="protein sequence ID" value="KAK3892125.1"/>
    <property type="molecule type" value="Genomic_DNA"/>
</dbReference>
<evidence type="ECO:0000313" key="2">
    <source>
        <dbReference type="EMBL" id="KAK3892125.1"/>
    </source>
</evidence>
<proteinExistence type="predicted"/>
<evidence type="ECO:0000256" key="1">
    <source>
        <dbReference type="SAM" id="MobiDB-lite"/>
    </source>
</evidence>
<gene>
    <name evidence="2" type="ORF">Pcinc_004092</name>
</gene>
<reference evidence="2" key="1">
    <citation type="submission" date="2023-10" db="EMBL/GenBank/DDBJ databases">
        <title>Genome assemblies of two species of porcelain crab, Petrolisthes cinctipes and Petrolisthes manimaculis (Anomura: Porcellanidae).</title>
        <authorList>
            <person name="Angst P."/>
        </authorList>
    </citation>
    <scope>NUCLEOTIDE SEQUENCE</scope>
    <source>
        <strain evidence="2">PB745_01</strain>
        <tissue evidence="2">Gill</tissue>
    </source>
</reference>
<feature type="compositionally biased region" description="Basic and acidic residues" evidence="1">
    <location>
        <begin position="315"/>
        <end position="325"/>
    </location>
</feature>
<protein>
    <submittedName>
        <fullName evidence="2">Uncharacterized protein</fullName>
    </submittedName>
</protein>
<sequence length="421" mass="46012">MLSVEAECDYQYFPCLKCSALVPFSAKEIHSVECHQLSQRTFTHPYILGSSLFTCVTTVGAKEETTASGGKKAKKGKKKKGEEKVEPLRPLEPEPAEVKFLTAMFWLTTRRSLDFTPVLHPVLLHFRLILHLHISPGESVLLLVVGEFYGVLTTIHTPYVLTAVMVFMMSTTGEGSQLLPPLDSDKDSVQESVSPEDSLSQFPRGKVSPGDMSVFFKDFASFLGLTEDSQQISLPAMLSEMVAKEVEGRLVANHVSLPATSSPWVQGTVQTATNPLPGLSARHSMKSLLADVPVGGYQGQERSGGDVQASSSLDHSIDKWSRPPKDVPWWIKRSRPGVGGDLTTSRPGSPSGRDQGRDRCMVIEQHPHPQTLGEGQAVDQQGILTEDLVKPTQPERGATHAKGRDAYAPPRSTRHKLAQVN</sequence>
<feature type="region of interest" description="Disordered" evidence="1">
    <location>
        <begin position="297"/>
        <end position="421"/>
    </location>
</feature>
<feature type="region of interest" description="Disordered" evidence="1">
    <location>
        <begin position="66"/>
        <end position="86"/>
    </location>
</feature>
<feature type="region of interest" description="Disordered" evidence="1">
    <location>
        <begin position="178"/>
        <end position="205"/>
    </location>
</feature>
<name>A0AAE1GG62_PETCI</name>
<comment type="caution">
    <text evidence="2">The sequence shown here is derived from an EMBL/GenBank/DDBJ whole genome shotgun (WGS) entry which is preliminary data.</text>
</comment>
<organism evidence="2 3">
    <name type="scientific">Petrolisthes cinctipes</name>
    <name type="common">Flat porcelain crab</name>
    <dbReference type="NCBI Taxonomy" id="88211"/>
    <lineage>
        <taxon>Eukaryota</taxon>
        <taxon>Metazoa</taxon>
        <taxon>Ecdysozoa</taxon>
        <taxon>Arthropoda</taxon>
        <taxon>Crustacea</taxon>
        <taxon>Multicrustacea</taxon>
        <taxon>Malacostraca</taxon>
        <taxon>Eumalacostraca</taxon>
        <taxon>Eucarida</taxon>
        <taxon>Decapoda</taxon>
        <taxon>Pleocyemata</taxon>
        <taxon>Anomura</taxon>
        <taxon>Galatheoidea</taxon>
        <taxon>Porcellanidae</taxon>
        <taxon>Petrolisthes</taxon>
    </lineage>
</organism>
<feature type="compositionally biased region" description="Polar residues" evidence="1">
    <location>
        <begin position="190"/>
        <end position="201"/>
    </location>
</feature>
<keyword evidence="3" id="KW-1185">Reference proteome</keyword>
<accession>A0AAE1GG62</accession>
<dbReference type="Proteomes" id="UP001286313">
    <property type="component" value="Unassembled WGS sequence"/>
</dbReference>
<evidence type="ECO:0000313" key="3">
    <source>
        <dbReference type="Proteomes" id="UP001286313"/>
    </source>
</evidence>
<dbReference type="AlphaFoldDB" id="A0AAE1GG62"/>
<feature type="compositionally biased region" description="Basic and acidic residues" evidence="1">
    <location>
        <begin position="354"/>
        <end position="367"/>
    </location>
</feature>
<feature type="compositionally biased region" description="Basic residues" evidence="1">
    <location>
        <begin position="412"/>
        <end position="421"/>
    </location>
</feature>